<dbReference type="AlphaFoldDB" id="A0A6P4IQS1"/>
<proteinExistence type="predicted"/>
<feature type="compositionally biased region" description="Basic residues" evidence="1">
    <location>
        <begin position="700"/>
        <end position="709"/>
    </location>
</feature>
<feature type="compositionally biased region" description="Polar residues" evidence="1">
    <location>
        <begin position="750"/>
        <end position="765"/>
    </location>
</feature>
<dbReference type="Proteomes" id="UP001652661">
    <property type="component" value="Chromosome 2R"/>
</dbReference>
<evidence type="ECO:0000313" key="3">
    <source>
        <dbReference type="RefSeq" id="XP_017025181.1"/>
    </source>
</evidence>
<dbReference type="InterPro" id="IPR051367">
    <property type="entry name" value="mRNA_TranslReg/HistoneTransl"/>
</dbReference>
<feature type="compositionally biased region" description="Polar residues" evidence="1">
    <location>
        <begin position="331"/>
        <end position="344"/>
    </location>
</feature>
<dbReference type="PANTHER" id="PTHR23254:SF18">
    <property type="entry name" value="RE28271P"/>
    <property type="match status" value="1"/>
</dbReference>
<keyword evidence="2" id="KW-1185">Reference proteome</keyword>
<dbReference type="PANTHER" id="PTHR23254">
    <property type="entry name" value="EIF4G DOMAIN PROTEIN"/>
    <property type="match status" value="1"/>
</dbReference>
<feature type="compositionally biased region" description="Low complexity" evidence="1">
    <location>
        <begin position="316"/>
        <end position="330"/>
    </location>
</feature>
<feature type="compositionally biased region" description="Basic and acidic residues" evidence="1">
    <location>
        <begin position="536"/>
        <end position="546"/>
    </location>
</feature>
<dbReference type="GO" id="GO:0005829">
    <property type="term" value="C:cytosol"/>
    <property type="evidence" value="ECO:0007669"/>
    <property type="project" value="TreeGrafter"/>
</dbReference>
<evidence type="ECO:0000256" key="1">
    <source>
        <dbReference type="SAM" id="MobiDB-lite"/>
    </source>
</evidence>
<feature type="region of interest" description="Disordered" evidence="1">
    <location>
        <begin position="1"/>
        <end position="21"/>
    </location>
</feature>
<protein>
    <submittedName>
        <fullName evidence="4">Myb-like protein AA isoform X1</fullName>
    </submittedName>
    <submittedName>
        <fullName evidence="3">Uncharacterized protein LOC108076723 isoform X1</fullName>
    </submittedName>
</protein>
<organism evidence="2 3">
    <name type="scientific">Drosophila kikkawai</name>
    <name type="common">Fruit fly</name>
    <dbReference type="NCBI Taxonomy" id="30033"/>
    <lineage>
        <taxon>Eukaryota</taxon>
        <taxon>Metazoa</taxon>
        <taxon>Ecdysozoa</taxon>
        <taxon>Arthropoda</taxon>
        <taxon>Hexapoda</taxon>
        <taxon>Insecta</taxon>
        <taxon>Pterygota</taxon>
        <taxon>Neoptera</taxon>
        <taxon>Endopterygota</taxon>
        <taxon>Diptera</taxon>
        <taxon>Brachycera</taxon>
        <taxon>Muscomorpha</taxon>
        <taxon>Ephydroidea</taxon>
        <taxon>Drosophilidae</taxon>
        <taxon>Drosophila</taxon>
        <taxon>Sophophora</taxon>
    </lineage>
</organism>
<feature type="region of interest" description="Disordered" evidence="1">
    <location>
        <begin position="303"/>
        <end position="359"/>
    </location>
</feature>
<feature type="compositionally biased region" description="Basic and acidic residues" evidence="1">
    <location>
        <begin position="462"/>
        <end position="478"/>
    </location>
</feature>
<feature type="region of interest" description="Disordered" evidence="1">
    <location>
        <begin position="377"/>
        <end position="600"/>
    </location>
</feature>
<dbReference type="GeneID" id="108076723"/>
<dbReference type="RefSeq" id="XP_017025181.1">
    <property type="nucleotide sequence ID" value="XM_017169692.1"/>
</dbReference>
<reference evidence="2 4" key="2">
    <citation type="submission" date="2025-05" db="UniProtKB">
        <authorList>
            <consortium name="RefSeq"/>
        </authorList>
    </citation>
    <scope>NUCLEOTIDE SEQUENCE [LARGE SCALE GENOMIC DNA]</scope>
    <source>
        <strain evidence="2 4">14028-0561.14</strain>
        <tissue evidence="4">Whole fly</tissue>
    </source>
</reference>
<accession>A0A6P4IQS1</accession>
<feature type="compositionally biased region" description="Low complexity" evidence="1">
    <location>
        <begin position="8"/>
        <end position="21"/>
    </location>
</feature>
<dbReference type="Gene3D" id="1.25.40.180">
    <property type="match status" value="1"/>
</dbReference>
<dbReference type="OMA" id="NTYDKPP"/>
<feature type="compositionally biased region" description="Low complexity" evidence="1">
    <location>
        <begin position="577"/>
        <end position="590"/>
    </location>
</feature>
<dbReference type="GO" id="GO:0008494">
    <property type="term" value="F:translation activator activity"/>
    <property type="evidence" value="ECO:0007669"/>
    <property type="project" value="TreeGrafter"/>
</dbReference>
<reference evidence="3" key="1">
    <citation type="submission" date="2025-04" db="UniProtKB">
        <authorList>
            <consortium name="RefSeq"/>
        </authorList>
    </citation>
    <scope>IDENTIFICATION</scope>
</reference>
<evidence type="ECO:0000313" key="2">
    <source>
        <dbReference type="Proteomes" id="UP001652661"/>
    </source>
</evidence>
<evidence type="ECO:0000313" key="4">
    <source>
        <dbReference type="RefSeq" id="XP_070140640.1"/>
    </source>
</evidence>
<dbReference type="OrthoDB" id="6484979at2759"/>
<feature type="compositionally biased region" description="Low complexity" evidence="1">
    <location>
        <begin position="622"/>
        <end position="637"/>
    </location>
</feature>
<name>A0A6P4IQS1_DROKI</name>
<feature type="region of interest" description="Disordered" evidence="1">
    <location>
        <begin position="614"/>
        <end position="765"/>
    </location>
</feature>
<feature type="compositionally biased region" description="Polar residues" evidence="1">
    <location>
        <begin position="427"/>
        <end position="442"/>
    </location>
</feature>
<dbReference type="GO" id="GO:0006446">
    <property type="term" value="P:regulation of translational initiation"/>
    <property type="evidence" value="ECO:0007669"/>
    <property type="project" value="TreeGrafter"/>
</dbReference>
<feature type="compositionally biased region" description="Low complexity" evidence="1">
    <location>
        <begin position="676"/>
        <end position="687"/>
    </location>
</feature>
<feature type="compositionally biased region" description="Gly residues" evidence="1">
    <location>
        <begin position="661"/>
        <end position="670"/>
    </location>
</feature>
<sequence>MEMANMIGNNHSGGSSSNNSSNTYGSYNNSAAASGNSSGEAARLRDVCSMLNSGGAAGYQIPAGGCAYDHIIALMRGLDLQDDGIVLNSKIKTIETDFCNIVRDESMLCESMDYLNDKALGDGDTALKFALLFSSRNFDALAMKETKVRSAMLKILETNFLNADTYRMHDKNRLYNSITLLGEYYHRVRLADNAPITILGESLLDLLTRELNDTTVVLGTRIARLVLSQITLNGEIMRQRHKVEIDLLLFHVRRHLIMQPALTAKVKAMLLMVLDLFYSHFKHIGHDLEAMYTDYLVVEDGEEDGVNNNGSGGGVNPQQHQQQHQLQHQQSENGSSANTSVQDQDSFDPPPSTKKWSEQVCEDSFCDVGFGEAEQGGERYSEAGAHSYPTNNSIPIGRHGRRGFQPRQVSRPLKPTHHQQQQQQQQPPSIDANSDQYPSMASNEDRDESKPLPSWRKTRFNRNNDGDHSNGRSRDQQRRYSVNCDDDQHSVRSEGAGNLRLYSIHDRRKHSQERHERNMTGGGGGNYNSIVNSNWDQRDRDDRSERSYISNYERGSNYKRGGRFNNRNTYDKPPRFQKQQQQQQMQQQHHQGGGHQKIHSDTWRRSNTAINSGYQDENCAYNSNGPESNSRSSSRARTLPRPSKSHMDKSAGYRYNQSPTQGGGGGGGGPRFPRYSSQSSLASEASSTFDRRQQTSPQHQHQRHRHFTRRSQPDIHQPQNDGNWQGQGGQSGSGQEQPASGKEESELVRNAQQTTKYMNYLSAQK</sequence>
<gene>
    <name evidence="3 4" type="primary">LOC108076723</name>
</gene>
<dbReference type="RefSeq" id="XP_070140640.1">
    <property type="nucleotide sequence ID" value="XM_070284539.1"/>
</dbReference>